<proteinExistence type="predicted"/>
<gene>
    <name evidence="1" type="ORF">Fcan01_13523</name>
</gene>
<protein>
    <submittedName>
        <fullName evidence="1">Uncharacterized protein</fullName>
    </submittedName>
</protein>
<evidence type="ECO:0000313" key="1">
    <source>
        <dbReference type="EMBL" id="OXA52295.1"/>
    </source>
</evidence>
<accession>A0A226E3H9</accession>
<name>A0A226E3H9_FOLCA</name>
<dbReference type="AlphaFoldDB" id="A0A226E3H9"/>
<dbReference type="EMBL" id="LNIX01000007">
    <property type="protein sequence ID" value="OXA52295.1"/>
    <property type="molecule type" value="Genomic_DNA"/>
</dbReference>
<reference evidence="1 2" key="1">
    <citation type="submission" date="2015-12" db="EMBL/GenBank/DDBJ databases">
        <title>The genome of Folsomia candida.</title>
        <authorList>
            <person name="Faddeeva A."/>
            <person name="Derks M.F."/>
            <person name="Anvar Y."/>
            <person name="Smit S."/>
            <person name="Van Straalen N."/>
            <person name="Roelofs D."/>
        </authorList>
    </citation>
    <scope>NUCLEOTIDE SEQUENCE [LARGE SCALE GENOMIC DNA]</scope>
    <source>
        <strain evidence="1 2">VU population</strain>
        <tissue evidence="1">Whole body</tissue>
    </source>
</reference>
<organism evidence="1 2">
    <name type="scientific">Folsomia candida</name>
    <name type="common">Springtail</name>
    <dbReference type="NCBI Taxonomy" id="158441"/>
    <lineage>
        <taxon>Eukaryota</taxon>
        <taxon>Metazoa</taxon>
        <taxon>Ecdysozoa</taxon>
        <taxon>Arthropoda</taxon>
        <taxon>Hexapoda</taxon>
        <taxon>Collembola</taxon>
        <taxon>Entomobryomorpha</taxon>
        <taxon>Isotomoidea</taxon>
        <taxon>Isotomidae</taxon>
        <taxon>Proisotominae</taxon>
        <taxon>Folsomia</taxon>
    </lineage>
</organism>
<sequence>MEKIRKPFHFRCIPNPDPKVFKIMKLCLLLAAGRIIYNPTTTYASRFESRLQYENHCGDLAIACVASCPAFRHRCYASHVADSIREATGATPLPIVPIITGHPLLPECVDDSKNRRYCIRAKDHERPDDCCPGMSCVPFKHVDGRSSVLGYCYYLNK</sequence>
<comment type="caution">
    <text evidence="1">The sequence shown here is derived from an EMBL/GenBank/DDBJ whole genome shotgun (WGS) entry which is preliminary data.</text>
</comment>
<dbReference type="Proteomes" id="UP000198287">
    <property type="component" value="Unassembled WGS sequence"/>
</dbReference>
<keyword evidence="2" id="KW-1185">Reference proteome</keyword>
<evidence type="ECO:0000313" key="2">
    <source>
        <dbReference type="Proteomes" id="UP000198287"/>
    </source>
</evidence>